<dbReference type="InterPro" id="IPR011129">
    <property type="entry name" value="CSD"/>
</dbReference>
<dbReference type="Pfam" id="PF00313">
    <property type="entry name" value="CSD"/>
    <property type="match status" value="1"/>
</dbReference>
<dbReference type="EMBL" id="AZFK01000029">
    <property type="protein sequence ID" value="KRL90517.1"/>
    <property type="molecule type" value="Genomic_DNA"/>
</dbReference>
<dbReference type="AlphaFoldDB" id="A0A0R1UI33"/>
<dbReference type="Proteomes" id="UP000050816">
    <property type="component" value="Unassembled WGS sequence"/>
</dbReference>
<dbReference type="InterPro" id="IPR012340">
    <property type="entry name" value="NA-bd_OB-fold"/>
</dbReference>
<gene>
    <name evidence="4" type="ORF">FC43_GL001322</name>
</gene>
<dbReference type="PATRIC" id="fig|1423760.3.peg.1391"/>
<evidence type="ECO:0000313" key="4">
    <source>
        <dbReference type="EMBL" id="KRL90517.1"/>
    </source>
</evidence>
<dbReference type="PRINTS" id="PR00050">
    <property type="entry name" value="COLDSHOCK"/>
</dbReference>
<dbReference type="PROSITE" id="PS51857">
    <property type="entry name" value="CSD_2"/>
    <property type="match status" value="1"/>
</dbReference>
<dbReference type="SMART" id="SM00357">
    <property type="entry name" value="CSP"/>
    <property type="match status" value="1"/>
</dbReference>
<reference evidence="4 5" key="1">
    <citation type="journal article" date="2015" name="Genome Announc.">
        <title>Expanding the biotechnology potential of lactobacilli through comparative genomics of 213 strains and associated genera.</title>
        <authorList>
            <person name="Sun Z."/>
            <person name="Harris H.M."/>
            <person name="McCann A."/>
            <person name="Guo C."/>
            <person name="Argimon S."/>
            <person name="Zhang W."/>
            <person name="Yang X."/>
            <person name="Jeffery I.B."/>
            <person name="Cooney J.C."/>
            <person name="Kagawa T.F."/>
            <person name="Liu W."/>
            <person name="Song Y."/>
            <person name="Salvetti E."/>
            <person name="Wrobel A."/>
            <person name="Rasinkangas P."/>
            <person name="Parkhill J."/>
            <person name="Rea M.C."/>
            <person name="O'Sullivan O."/>
            <person name="Ritari J."/>
            <person name="Douillard F.P."/>
            <person name="Paul Ross R."/>
            <person name="Yang R."/>
            <person name="Briner A.E."/>
            <person name="Felis G.E."/>
            <person name="de Vos W.M."/>
            <person name="Barrangou R."/>
            <person name="Klaenhammer T.R."/>
            <person name="Caufield P.W."/>
            <person name="Cui Y."/>
            <person name="Zhang H."/>
            <person name="O'Toole P.W."/>
        </authorList>
    </citation>
    <scope>NUCLEOTIDE SEQUENCE [LARGE SCALE GENOMIC DNA]</scope>
    <source>
        <strain evidence="4 5">DSM 15946</strain>
    </source>
</reference>
<dbReference type="InterPro" id="IPR002059">
    <property type="entry name" value="CSP_DNA-bd"/>
</dbReference>
<evidence type="ECO:0000256" key="2">
    <source>
        <dbReference type="ARBA" id="ARBA00022490"/>
    </source>
</evidence>
<dbReference type="RefSeq" id="WP_019205109.1">
    <property type="nucleotide sequence ID" value="NZ_AZFK01000029.1"/>
</dbReference>
<dbReference type="PIRSF" id="PIRSF002599">
    <property type="entry name" value="Cold_shock_A"/>
    <property type="match status" value="1"/>
</dbReference>
<dbReference type="GeneID" id="82932917"/>
<dbReference type="GO" id="GO:0005737">
    <property type="term" value="C:cytoplasm"/>
    <property type="evidence" value="ECO:0007669"/>
    <property type="project" value="UniProtKB-SubCell"/>
</dbReference>
<dbReference type="SUPFAM" id="SSF50249">
    <property type="entry name" value="Nucleic acid-binding proteins"/>
    <property type="match status" value="1"/>
</dbReference>
<comment type="caution">
    <text evidence="4">The sequence shown here is derived from an EMBL/GenBank/DDBJ whole genome shotgun (WGS) entry which is preliminary data.</text>
</comment>
<keyword evidence="2" id="KW-0963">Cytoplasm</keyword>
<protein>
    <recommendedName>
        <fullName evidence="3">CSD domain-containing protein</fullName>
    </recommendedName>
</protein>
<feature type="domain" description="CSD" evidence="3">
    <location>
        <begin position="1"/>
        <end position="64"/>
    </location>
</feature>
<dbReference type="GO" id="GO:0003676">
    <property type="term" value="F:nucleic acid binding"/>
    <property type="evidence" value="ECO:0007669"/>
    <property type="project" value="InterPro"/>
</dbReference>
<sequence length="72" mass="7941">MEGTVTRFDRAKGWGFIEVPDEGEVFVHTQAIEPASRGLMQPGRVVELVLVAGRRGWQAAHVQVKAVRGNEI</sequence>
<comment type="subcellular location">
    <subcellularLocation>
        <location evidence="1">Cytoplasm</location>
    </subcellularLocation>
</comment>
<evidence type="ECO:0000259" key="3">
    <source>
        <dbReference type="PROSITE" id="PS51857"/>
    </source>
</evidence>
<evidence type="ECO:0000313" key="5">
    <source>
        <dbReference type="Proteomes" id="UP000050816"/>
    </source>
</evidence>
<name>A0A0R1UI33_9LACO</name>
<proteinExistence type="predicted"/>
<evidence type="ECO:0000256" key="1">
    <source>
        <dbReference type="ARBA" id="ARBA00004496"/>
    </source>
</evidence>
<organism evidence="4 5">
    <name type="scientific">Limosilactobacillus ingluviei DSM 15946</name>
    <dbReference type="NCBI Taxonomy" id="1423760"/>
    <lineage>
        <taxon>Bacteria</taxon>
        <taxon>Bacillati</taxon>
        <taxon>Bacillota</taxon>
        <taxon>Bacilli</taxon>
        <taxon>Lactobacillales</taxon>
        <taxon>Lactobacillaceae</taxon>
        <taxon>Limosilactobacillus</taxon>
    </lineage>
</organism>
<dbReference type="Gene3D" id="2.40.50.140">
    <property type="entry name" value="Nucleic acid-binding proteins"/>
    <property type="match status" value="1"/>
</dbReference>
<dbReference type="InterPro" id="IPR012156">
    <property type="entry name" value="Cold_shock_CspA"/>
</dbReference>
<accession>A0A0R1UI33</accession>